<evidence type="ECO:0000313" key="2">
    <source>
        <dbReference type="Proteomes" id="UP000571017"/>
    </source>
</evidence>
<sequence length="173" mass="20621">MKRIMVLGVSAGTGKSTLARQMGESLGLDVFHLDRMFWKPGWIESTQEEFAAKQQEVVQRDAWIIEGNYSGTYDLRAKRADTIVYVELPLYICLYRVINRWWHNRGQTREDMGEGCEEKLDYEFLKFIVTTYHRRKKRMRERFRAFQQEDITKEIVLLRSREDVARFLESLKA</sequence>
<dbReference type="RefSeq" id="WP_181473648.1">
    <property type="nucleotide sequence ID" value="NZ_JACEFG010000004.1"/>
</dbReference>
<name>A0A838CYC8_9BACI</name>
<dbReference type="Proteomes" id="UP000571017">
    <property type="component" value="Unassembled WGS sequence"/>
</dbReference>
<dbReference type="InterPro" id="IPR027417">
    <property type="entry name" value="P-loop_NTPase"/>
</dbReference>
<comment type="caution">
    <text evidence="1">The sequence shown here is derived from an EMBL/GenBank/DDBJ whole genome shotgun (WGS) entry which is preliminary data.</text>
</comment>
<organism evidence="1 2">
    <name type="scientific">Halobacillus locisalis</name>
    <dbReference type="NCBI Taxonomy" id="220753"/>
    <lineage>
        <taxon>Bacteria</taxon>
        <taxon>Bacillati</taxon>
        <taxon>Bacillota</taxon>
        <taxon>Bacilli</taxon>
        <taxon>Bacillales</taxon>
        <taxon>Bacillaceae</taxon>
        <taxon>Halobacillus</taxon>
    </lineage>
</organism>
<dbReference type="PANTHER" id="PTHR37816">
    <property type="entry name" value="YALI0E33011P"/>
    <property type="match status" value="1"/>
</dbReference>
<dbReference type="Gene3D" id="3.40.50.300">
    <property type="entry name" value="P-loop containing nucleotide triphosphate hydrolases"/>
    <property type="match status" value="1"/>
</dbReference>
<reference evidence="1 2" key="1">
    <citation type="journal article" date="2004" name="Extremophiles">
        <title>Halobacillus locisalis sp. nov., a halophilic bacterium isolated from a marine solar saltern of the Yellow Sea in Korea.</title>
        <authorList>
            <person name="Yoon J.H."/>
            <person name="Kang K.H."/>
            <person name="Oh T.K."/>
            <person name="Park Y.H."/>
        </authorList>
    </citation>
    <scope>NUCLEOTIDE SEQUENCE [LARGE SCALE GENOMIC DNA]</scope>
    <source>
        <strain evidence="1 2">KCTC 3788</strain>
    </source>
</reference>
<dbReference type="SUPFAM" id="SSF52540">
    <property type="entry name" value="P-loop containing nucleoside triphosphate hydrolases"/>
    <property type="match status" value="1"/>
</dbReference>
<dbReference type="EMBL" id="JACEFG010000004">
    <property type="protein sequence ID" value="MBA2176586.1"/>
    <property type="molecule type" value="Genomic_DNA"/>
</dbReference>
<accession>A0A838CYC8</accession>
<dbReference type="InterPro" id="IPR052922">
    <property type="entry name" value="Cytidylate_Kinase-2"/>
</dbReference>
<evidence type="ECO:0000313" key="1">
    <source>
        <dbReference type="EMBL" id="MBA2176586.1"/>
    </source>
</evidence>
<dbReference type="AlphaFoldDB" id="A0A838CYC8"/>
<keyword evidence="2" id="KW-1185">Reference proteome</keyword>
<protein>
    <submittedName>
        <fullName evidence="1">Topology modulation protein</fullName>
    </submittedName>
</protein>
<dbReference type="PANTHER" id="PTHR37816:SF3">
    <property type="entry name" value="MODULATES DNA TOPOLOGY"/>
    <property type="match status" value="1"/>
</dbReference>
<gene>
    <name evidence="1" type="ORF">H0266_16990</name>
</gene>
<proteinExistence type="predicted"/>